<feature type="binding site" evidence="5">
    <location>
        <position position="33"/>
    </location>
    <ligand>
        <name>NAD(+)</name>
        <dbReference type="ChEBI" id="CHEBI:57540"/>
    </ligand>
</feature>
<feature type="binding site" evidence="5">
    <location>
        <position position="95"/>
    </location>
    <ligand>
        <name>NAD(+)</name>
        <dbReference type="ChEBI" id="CHEBI:57540"/>
    </ligand>
</feature>
<dbReference type="PANTHER" id="PTHR48075">
    <property type="entry name" value="3-HYDROXYACYL-COA DEHYDROGENASE FAMILY PROTEIN"/>
    <property type="match status" value="1"/>
</dbReference>
<dbReference type="InterPro" id="IPR006176">
    <property type="entry name" value="3-OHacyl-CoA_DH_NAD-bd"/>
</dbReference>
<proteinExistence type="inferred from homology"/>
<keyword evidence="5" id="KW-0520">NAD</keyword>
<dbReference type="InterPro" id="IPR006180">
    <property type="entry name" value="3-OHacyl-CoA_DH_CS"/>
</dbReference>
<dbReference type="GO" id="GO:0008691">
    <property type="term" value="F:3-hydroxybutyryl-CoA dehydrogenase activity"/>
    <property type="evidence" value="ECO:0007669"/>
    <property type="project" value="TreeGrafter"/>
</dbReference>
<dbReference type="InterPro" id="IPR006108">
    <property type="entry name" value="3HC_DH_C"/>
</dbReference>
<comment type="similarity">
    <text evidence="2">Belongs to the 3-hydroxyacyl-CoA dehydrogenase family.</text>
</comment>
<keyword evidence="3" id="KW-0560">Oxidoreductase</keyword>
<feature type="binding site" evidence="5">
    <location>
        <position position="277"/>
    </location>
    <ligand>
        <name>NAD(+)</name>
        <dbReference type="ChEBI" id="CHEBI:57540"/>
    </ligand>
</feature>
<feature type="binding site" evidence="5">
    <location>
        <position position="146"/>
    </location>
    <ligand>
        <name>NAD(+)</name>
        <dbReference type="ChEBI" id="CHEBI:57540"/>
    </ligand>
</feature>
<dbReference type="SUPFAM" id="SSF51735">
    <property type="entry name" value="NAD(P)-binding Rossmann-fold domains"/>
    <property type="match status" value="1"/>
</dbReference>
<evidence type="ECO:0000313" key="8">
    <source>
        <dbReference type="EMBL" id="PFG74597.1"/>
    </source>
</evidence>
<comment type="pathway">
    <text evidence="1">Lipid metabolism; butanoate metabolism.</text>
</comment>
<evidence type="ECO:0000259" key="6">
    <source>
        <dbReference type="Pfam" id="PF00725"/>
    </source>
</evidence>
<dbReference type="GO" id="GO:0006635">
    <property type="term" value="P:fatty acid beta-oxidation"/>
    <property type="evidence" value="ECO:0007669"/>
    <property type="project" value="TreeGrafter"/>
</dbReference>
<dbReference type="EMBL" id="PDJQ01000001">
    <property type="protein sequence ID" value="PFG74597.1"/>
    <property type="molecule type" value="Genomic_DNA"/>
</dbReference>
<dbReference type="SUPFAM" id="SSF48179">
    <property type="entry name" value="6-phosphogluconate dehydrogenase C-terminal domain-like"/>
    <property type="match status" value="1"/>
</dbReference>
<feature type="site" description="Important for catalytic activity" evidence="4">
    <location>
        <position position="143"/>
    </location>
</feature>
<name>A0A2A9HEZ3_TEPT2</name>
<dbReference type="Pfam" id="PF00725">
    <property type="entry name" value="3HCDH"/>
    <property type="match status" value="1"/>
</dbReference>
<sequence length="286" mass="30944">MRVEKVGIIGAGLMGSGIAQVAAYHGLDVTLVDVDQAHVDRAIAAIRARLEREAERGRISAEAAEAASHRLRGSADITDLTSVARAEAVIEAVVEDLEVKTRIFRQLGRVCRPDALLASNTSSLPLSDLAAASGRPERVIGLHFFNPPWALKLVEVVSTASTTEETLQDALQLCRQLDRVTVQVKDTPGFIANRLLVPFIFDAIELLQTGVASAEDIDLACRVGLNHAMGPLATADLIGLDTLKAIAESMFEEYGEPRFKAPTLLRRLVSLGYLGRKTGRGFFRYT</sequence>
<dbReference type="GO" id="GO:0070403">
    <property type="term" value="F:NAD+ binding"/>
    <property type="evidence" value="ECO:0007669"/>
    <property type="project" value="InterPro"/>
</dbReference>
<reference evidence="8 9" key="1">
    <citation type="submission" date="2017-09" db="EMBL/GenBank/DDBJ databases">
        <title>Sequencing the genomes of two abundant thermophiles in Great Basin hot springs: Thermocrinis jamiesonii and novel Chloroflexi Thermoflexus hugenholtzii.</title>
        <authorList>
            <person name="Hedlund B."/>
        </authorList>
    </citation>
    <scope>NUCLEOTIDE SEQUENCE [LARGE SCALE GENOMIC DNA]</scope>
    <source>
        <strain evidence="8 9">G233</strain>
    </source>
</reference>
<dbReference type="InterPro" id="IPR036291">
    <property type="entry name" value="NAD(P)-bd_dom_sf"/>
</dbReference>
<dbReference type="InterPro" id="IPR008927">
    <property type="entry name" value="6-PGluconate_DH-like_C_sf"/>
</dbReference>
<dbReference type="FunFam" id="3.40.50.720:FF:000009">
    <property type="entry name" value="Fatty oxidation complex, alpha subunit"/>
    <property type="match status" value="1"/>
</dbReference>
<feature type="domain" description="3-hydroxyacyl-CoA dehydrogenase NAD binding" evidence="7">
    <location>
        <begin position="5"/>
        <end position="187"/>
    </location>
</feature>
<dbReference type="PIRSF" id="PIRSF000105">
    <property type="entry name" value="HCDH"/>
    <property type="match status" value="1"/>
</dbReference>
<dbReference type="InterPro" id="IPR013328">
    <property type="entry name" value="6PGD_dom2"/>
</dbReference>
<dbReference type="Gene3D" id="1.10.1040.10">
    <property type="entry name" value="N-(1-d-carboxylethyl)-l-norvaline Dehydrogenase, domain 2"/>
    <property type="match status" value="1"/>
</dbReference>
<dbReference type="Gene3D" id="3.40.50.720">
    <property type="entry name" value="NAD(P)-binding Rossmann-like Domain"/>
    <property type="match status" value="1"/>
</dbReference>
<feature type="binding site" evidence="5">
    <location>
        <begin position="10"/>
        <end position="15"/>
    </location>
    <ligand>
        <name>NAD(+)</name>
        <dbReference type="ChEBI" id="CHEBI:57540"/>
    </ligand>
</feature>
<protein>
    <submittedName>
        <fullName evidence="8">3-hydroxyacyl-CoA dehydrogenase</fullName>
    </submittedName>
</protein>
<feature type="binding site" evidence="5">
    <location>
        <position position="100"/>
    </location>
    <ligand>
        <name>NAD(+)</name>
        <dbReference type="ChEBI" id="CHEBI:57540"/>
    </ligand>
</feature>
<dbReference type="PANTHER" id="PTHR48075:SF5">
    <property type="entry name" value="3-HYDROXYBUTYRYL-COA DEHYDROGENASE"/>
    <property type="match status" value="1"/>
</dbReference>
<gene>
    <name evidence="8" type="ORF">A9A59_1834</name>
</gene>
<evidence type="ECO:0000256" key="4">
    <source>
        <dbReference type="PIRSR" id="PIRSR000105-1"/>
    </source>
</evidence>
<keyword evidence="9" id="KW-1185">Reference proteome</keyword>
<dbReference type="NCBIfam" id="NF005875">
    <property type="entry name" value="PRK07819.1"/>
    <property type="match status" value="1"/>
</dbReference>
<feature type="domain" description="3-hydroxyacyl-CoA dehydrogenase C-terminal" evidence="6">
    <location>
        <begin position="189"/>
        <end position="285"/>
    </location>
</feature>
<organism evidence="8 9">
    <name type="scientific">Tepidiforma thermophila (strain KCTC 52669 / CGMCC 1.13589 / G233)</name>
    <dbReference type="NCBI Taxonomy" id="2761530"/>
    <lineage>
        <taxon>Bacteria</taxon>
        <taxon>Bacillati</taxon>
        <taxon>Chloroflexota</taxon>
        <taxon>Tepidiformia</taxon>
        <taxon>Tepidiformales</taxon>
        <taxon>Tepidiformaceae</taxon>
        <taxon>Tepidiforma</taxon>
    </lineage>
</organism>
<feature type="binding site" evidence="5">
    <location>
        <position position="122"/>
    </location>
    <ligand>
        <name>NAD(+)</name>
        <dbReference type="ChEBI" id="CHEBI:57540"/>
    </ligand>
</feature>
<accession>A0A2A9HEZ3</accession>
<dbReference type="Pfam" id="PF02737">
    <property type="entry name" value="3HCDH_N"/>
    <property type="match status" value="1"/>
</dbReference>
<evidence type="ECO:0000256" key="2">
    <source>
        <dbReference type="ARBA" id="ARBA00009463"/>
    </source>
</evidence>
<dbReference type="InterPro" id="IPR022694">
    <property type="entry name" value="3-OHacyl-CoA_DH"/>
</dbReference>
<comment type="caution">
    <text evidence="8">The sequence shown here is derived from an EMBL/GenBank/DDBJ whole genome shotgun (WGS) entry which is preliminary data.</text>
</comment>
<evidence type="ECO:0000256" key="5">
    <source>
        <dbReference type="PIRSR" id="PIRSR000105-2"/>
    </source>
</evidence>
<evidence type="ECO:0000313" key="9">
    <source>
        <dbReference type="Proteomes" id="UP000223071"/>
    </source>
</evidence>
<dbReference type="Proteomes" id="UP000223071">
    <property type="component" value="Unassembled WGS sequence"/>
</dbReference>
<dbReference type="PROSITE" id="PS00067">
    <property type="entry name" value="3HCDH"/>
    <property type="match status" value="1"/>
</dbReference>
<evidence type="ECO:0000256" key="1">
    <source>
        <dbReference type="ARBA" id="ARBA00005086"/>
    </source>
</evidence>
<dbReference type="AlphaFoldDB" id="A0A2A9HEZ3"/>
<evidence type="ECO:0000259" key="7">
    <source>
        <dbReference type="Pfam" id="PF02737"/>
    </source>
</evidence>
<evidence type="ECO:0000256" key="3">
    <source>
        <dbReference type="ARBA" id="ARBA00023002"/>
    </source>
</evidence>